<feature type="domain" description="Consortin C-terminal" evidence="3">
    <location>
        <begin position="341"/>
        <end position="457"/>
    </location>
</feature>
<name>A0A8C5N6P2_GOUWI</name>
<feature type="compositionally biased region" description="Basic and acidic residues" evidence="1">
    <location>
        <begin position="95"/>
        <end position="104"/>
    </location>
</feature>
<dbReference type="GO" id="GO:0030133">
    <property type="term" value="C:transport vesicle"/>
    <property type="evidence" value="ECO:0007669"/>
    <property type="project" value="TreeGrafter"/>
</dbReference>
<protein>
    <recommendedName>
        <fullName evidence="3">Consortin C-terminal domain-containing protein</fullName>
    </recommendedName>
</protein>
<reference evidence="4" key="3">
    <citation type="submission" date="2025-09" db="UniProtKB">
        <authorList>
            <consortium name="Ensembl"/>
        </authorList>
    </citation>
    <scope>IDENTIFICATION</scope>
</reference>
<evidence type="ECO:0000256" key="1">
    <source>
        <dbReference type="SAM" id="MobiDB-lite"/>
    </source>
</evidence>
<dbReference type="Proteomes" id="UP000694680">
    <property type="component" value="Chromosome 3"/>
</dbReference>
<feature type="region of interest" description="Disordered" evidence="1">
    <location>
        <begin position="178"/>
        <end position="232"/>
    </location>
</feature>
<feature type="region of interest" description="Disordered" evidence="1">
    <location>
        <begin position="91"/>
        <end position="133"/>
    </location>
</feature>
<keyword evidence="2" id="KW-0472">Membrane</keyword>
<keyword evidence="2" id="KW-1133">Transmembrane helix</keyword>
<dbReference type="PANTHER" id="PTHR28581">
    <property type="entry name" value="CONSORTIN"/>
    <property type="match status" value="1"/>
</dbReference>
<keyword evidence="2" id="KW-0812">Transmembrane</keyword>
<evidence type="ECO:0000259" key="3">
    <source>
        <dbReference type="Pfam" id="PF15281"/>
    </source>
</evidence>
<organism evidence="4 5">
    <name type="scientific">Gouania willdenowi</name>
    <name type="common">Blunt-snouted clingfish</name>
    <name type="synonym">Lepadogaster willdenowi</name>
    <dbReference type="NCBI Taxonomy" id="441366"/>
    <lineage>
        <taxon>Eukaryota</taxon>
        <taxon>Metazoa</taxon>
        <taxon>Chordata</taxon>
        <taxon>Craniata</taxon>
        <taxon>Vertebrata</taxon>
        <taxon>Euteleostomi</taxon>
        <taxon>Actinopterygii</taxon>
        <taxon>Neopterygii</taxon>
        <taxon>Teleostei</taxon>
        <taxon>Neoteleostei</taxon>
        <taxon>Acanthomorphata</taxon>
        <taxon>Ovalentaria</taxon>
        <taxon>Blenniimorphae</taxon>
        <taxon>Blenniiformes</taxon>
        <taxon>Gobiesocoidei</taxon>
        <taxon>Gobiesocidae</taxon>
        <taxon>Gobiesocinae</taxon>
        <taxon>Gouania</taxon>
    </lineage>
</organism>
<reference evidence="4" key="1">
    <citation type="submission" date="2020-06" db="EMBL/GenBank/DDBJ databases">
        <authorList>
            <consortium name="Wellcome Sanger Institute Data Sharing"/>
        </authorList>
    </citation>
    <scope>NUCLEOTIDE SEQUENCE [LARGE SCALE GENOMIC DNA]</scope>
</reference>
<evidence type="ECO:0000256" key="2">
    <source>
        <dbReference type="SAM" id="Phobius"/>
    </source>
</evidence>
<evidence type="ECO:0000313" key="5">
    <source>
        <dbReference type="Proteomes" id="UP000694680"/>
    </source>
</evidence>
<dbReference type="InterPro" id="IPR042318">
    <property type="entry name" value="Consortin"/>
</dbReference>
<keyword evidence="5" id="KW-1185">Reference proteome</keyword>
<dbReference type="PANTHER" id="PTHR28581:SF1">
    <property type="entry name" value="CONSORTIN"/>
    <property type="match status" value="1"/>
</dbReference>
<dbReference type="GO" id="GO:0005886">
    <property type="term" value="C:plasma membrane"/>
    <property type="evidence" value="ECO:0007669"/>
    <property type="project" value="TreeGrafter"/>
</dbReference>
<dbReference type="GO" id="GO:0042998">
    <property type="term" value="P:positive regulation of Golgi to plasma membrane protein transport"/>
    <property type="evidence" value="ECO:0007669"/>
    <property type="project" value="InterPro"/>
</dbReference>
<dbReference type="GO" id="GO:0005802">
    <property type="term" value="C:trans-Golgi network"/>
    <property type="evidence" value="ECO:0007669"/>
    <property type="project" value="InterPro"/>
</dbReference>
<proteinExistence type="predicted"/>
<feature type="compositionally biased region" description="Acidic residues" evidence="1">
    <location>
        <begin position="209"/>
        <end position="225"/>
    </location>
</feature>
<dbReference type="GO" id="GO:0071253">
    <property type="term" value="F:connexin binding"/>
    <property type="evidence" value="ECO:0007669"/>
    <property type="project" value="InterPro"/>
</dbReference>
<accession>A0A8C5N6P2</accession>
<dbReference type="Pfam" id="PF15281">
    <property type="entry name" value="Consortin_C"/>
    <property type="match status" value="1"/>
</dbReference>
<dbReference type="InterPro" id="IPR028129">
    <property type="entry name" value="Consortin_C"/>
</dbReference>
<feature type="transmembrane region" description="Helical" evidence="2">
    <location>
        <begin position="401"/>
        <end position="424"/>
    </location>
</feature>
<dbReference type="AlphaFoldDB" id="A0A8C5N6P2"/>
<sequence>MLFLQTVLVYRFFFPHLPESARFLFSDWTVTESNSCVSVTESQCRRTSPDLTTQQLDTLKNICQTHTRPRTRDAECRTPDFLRPKFEAANQVEEGMEHRAEESSKTVIPSINSSERPSSPENSGRDREDPGSVSCGALAEEAVNQHEKAEGGAGHTTAVIGNGLHPCTAGGMDQSISAEQQGQDLDSAQKTETDVEEERDVEGAVGALEMEDEEEEEEEEEEENMERESSFCKKALPVETLVSGTAVELQVLHQDELHQEMQDKETQLCHKTHVYTESADVCLEPEAPISHEFNGRQQDPQAEELLEEELLEEEEEEDYDEDVMREAPLLDNMAKLISIEEMSPASGLVSILKKRNVCEDAVSTPATFEMQPQKPRAKRRVRFKVADDGYDQDLGSADSCLLLFLLCLVTVVISVGGTALYCAFGDAQSSVCQDFSRNADFYFGQIQHVITQIQHWFALGL</sequence>
<evidence type="ECO:0000313" key="4">
    <source>
        <dbReference type="Ensembl" id="ENSGWIP00000032976.1"/>
    </source>
</evidence>
<dbReference type="Ensembl" id="ENSGWIT00000035876.1">
    <property type="protein sequence ID" value="ENSGWIP00000032976.1"/>
    <property type="gene ID" value="ENSGWIG00000016945.1"/>
</dbReference>
<reference evidence="4" key="2">
    <citation type="submission" date="2025-08" db="UniProtKB">
        <authorList>
            <consortium name="Ensembl"/>
        </authorList>
    </citation>
    <scope>IDENTIFICATION</scope>
</reference>
<feature type="compositionally biased region" description="Low complexity" evidence="1">
    <location>
        <begin position="108"/>
        <end position="122"/>
    </location>
</feature>